<protein>
    <submittedName>
        <fullName evidence="1">Uncharacterized protein</fullName>
    </submittedName>
</protein>
<name>A0ACB9H5C9_CICIN</name>
<dbReference type="EMBL" id="CM042009">
    <property type="protein sequence ID" value="KAI3790716.1"/>
    <property type="molecule type" value="Genomic_DNA"/>
</dbReference>
<proteinExistence type="predicted"/>
<keyword evidence="2" id="KW-1185">Reference proteome</keyword>
<dbReference type="Proteomes" id="UP001055811">
    <property type="component" value="Linkage Group LG01"/>
</dbReference>
<evidence type="ECO:0000313" key="1">
    <source>
        <dbReference type="EMBL" id="KAI3790716.1"/>
    </source>
</evidence>
<organism evidence="1 2">
    <name type="scientific">Cichorium intybus</name>
    <name type="common">Chicory</name>
    <dbReference type="NCBI Taxonomy" id="13427"/>
    <lineage>
        <taxon>Eukaryota</taxon>
        <taxon>Viridiplantae</taxon>
        <taxon>Streptophyta</taxon>
        <taxon>Embryophyta</taxon>
        <taxon>Tracheophyta</taxon>
        <taxon>Spermatophyta</taxon>
        <taxon>Magnoliopsida</taxon>
        <taxon>eudicotyledons</taxon>
        <taxon>Gunneridae</taxon>
        <taxon>Pentapetalae</taxon>
        <taxon>asterids</taxon>
        <taxon>campanulids</taxon>
        <taxon>Asterales</taxon>
        <taxon>Asteraceae</taxon>
        <taxon>Cichorioideae</taxon>
        <taxon>Cichorieae</taxon>
        <taxon>Cichoriinae</taxon>
        <taxon>Cichorium</taxon>
    </lineage>
</organism>
<accession>A0ACB9H5C9</accession>
<comment type="caution">
    <text evidence="1">The sequence shown here is derived from an EMBL/GenBank/DDBJ whole genome shotgun (WGS) entry which is preliminary data.</text>
</comment>
<reference evidence="2" key="1">
    <citation type="journal article" date="2022" name="Mol. Ecol. Resour.">
        <title>The genomes of chicory, endive, great burdock and yacon provide insights into Asteraceae palaeo-polyploidization history and plant inulin production.</title>
        <authorList>
            <person name="Fan W."/>
            <person name="Wang S."/>
            <person name="Wang H."/>
            <person name="Wang A."/>
            <person name="Jiang F."/>
            <person name="Liu H."/>
            <person name="Zhao H."/>
            <person name="Xu D."/>
            <person name="Zhang Y."/>
        </authorList>
    </citation>
    <scope>NUCLEOTIDE SEQUENCE [LARGE SCALE GENOMIC DNA]</scope>
    <source>
        <strain evidence="2">cv. Punajuju</strain>
    </source>
</reference>
<evidence type="ECO:0000313" key="2">
    <source>
        <dbReference type="Proteomes" id="UP001055811"/>
    </source>
</evidence>
<sequence>MWKYDFYFSRTTRLANILIISSTFICASVCAAGDSAAYQRSSNFGDDVVIVAAYRSPLCKSKRGGLKDTYPDDILAPVLKALIEKTNINPAEVGDIVVGSVLGPGSQRASECNMAAFYAGFPETFPIRTVNRQCSSGLQAVPDLAATIKAGFYEIGGETPGYPRYQIWQARHSLSFSRCFSSSHLNGAFQEQKQECASRRVICTMELVSAIITVHSSAGMKVSLVGCVGASAAVVFAPGVVRLSFIGDAGS</sequence>
<reference evidence="1 2" key="2">
    <citation type="journal article" date="2022" name="Mol. Ecol. Resour.">
        <title>The genomes of chicory, endive, great burdock and yacon provide insights into Asteraceae paleo-polyploidization history and plant inulin production.</title>
        <authorList>
            <person name="Fan W."/>
            <person name="Wang S."/>
            <person name="Wang H."/>
            <person name="Wang A."/>
            <person name="Jiang F."/>
            <person name="Liu H."/>
            <person name="Zhao H."/>
            <person name="Xu D."/>
            <person name="Zhang Y."/>
        </authorList>
    </citation>
    <scope>NUCLEOTIDE SEQUENCE [LARGE SCALE GENOMIC DNA]</scope>
    <source>
        <strain evidence="2">cv. Punajuju</strain>
        <tissue evidence="1">Leaves</tissue>
    </source>
</reference>
<gene>
    <name evidence="1" type="ORF">L2E82_03968</name>
</gene>